<dbReference type="EMBL" id="DRLD01000156">
    <property type="protein sequence ID" value="HED10148.1"/>
    <property type="molecule type" value="Genomic_DNA"/>
</dbReference>
<dbReference type="InterPro" id="IPR001789">
    <property type="entry name" value="Sig_transdc_resp-reg_receiver"/>
</dbReference>
<evidence type="ECO:0000256" key="6">
    <source>
        <dbReference type="PROSITE-ProRule" id="PRU00169"/>
    </source>
</evidence>
<dbReference type="Gene3D" id="3.40.50.2300">
    <property type="match status" value="1"/>
</dbReference>
<dbReference type="InterPro" id="IPR036388">
    <property type="entry name" value="WH-like_DNA-bd_sf"/>
</dbReference>
<dbReference type="GO" id="GO:0000156">
    <property type="term" value="F:phosphorelay response regulator activity"/>
    <property type="evidence" value="ECO:0007669"/>
    <property type="project" value="TreeGrafter"/>
</dbReference>
<dbReference type="InterPro" id="IPR039420">
    <property type="entry name" value="WalR-like"/>
</dbReference>
<dbReference type="Pfam" id="PF00486">
    <property type="entry name" value="Trans_reg_C"/>
    <property type="match status" value="1"/>
</dbReference>
<feature type="DNA-binding region" description="OmpR/PhoB-type" evidence="7">
    <location>
        <begin position="124"/>
        <end position="222"/>
    </location>
</feature>
<dbReference type="FunFam" id="1.10.10.10:FF:000005">
    <property type="entry name" value="Two-component system response regulator"/>
    <property type="match status" value="1"/>
</dbReference>
<keyword evidence="4 7" id="KW-0238">DNA-binding</keyword>
<keyword evidence="3" id="KW-0805">Transcription regulation</keyword>
<evidence type="ECO:0000256" key="3">
    <source>
        <dbReference type="ARBA" id="ARBA00023015"/>
    </source>
</evidence>
<organism evidence="10">
    <name type="scientific">Caldithrix abyssi</name>
    <dbReference type="NCBI Taxonomy" id="187145"/>
    <lineage>
        <taxon>Bacteria</taxon>
        <taxon>Pseudomonadati</taxon>
        <taxon>Calditrichota</taxon>
        <taxon>Calditrichia</taxon>
        <taxon>Calditrichales</taxon>
        <taxon>Calditrichaceae</taxon>
        <taxon>Caldithrix</taxon>
    </lineage>
</organism>
<dbReference type="PROSITE" id="PS50110">
    <property type="entry name" value="RESPONSE_REGULATORY"/>
    <property type="match status" value="1"/>
</dbReference>
<dbReference type="GO" id="GO:0000976">
    <property type="term" value="F:transcription cis-regulatory region binding"/>
    <property type="evidence" value="ECO:0007669"/>
    <property type="project" value="TreeGrafter"/>
</dbReference>
<dbReference type="InterPro" id="IPR011006">
    <property type="entry name" value="CheY-like_superfamily"/>
</dbReference>
<evidence type="ECO:0000256" key="2">
    <source>
        <dbReference type="ARBA" id="ARBA00023012"/>
    </source>
</evidence>
<dbReference type="SMART" id="SM00862">
    <property type="entry name" value="Trans_reg_C"/>
    <property type="match status" value="1"/>
</dbReference>
<evidence type="ECO:0000256" key="4">
    <source>
        <dbReference type="ARBA" id="ARBA00023125"/>
    </source>
</evidence>
<keyword evidence="2" id="KW-0902">Two-component regulatory system</keyword>
<feature type="domain" description="Response regulatory" evidence="8">
    <location>
        <begin position="2"/>
        <end position="116"/>
    </location>
</feature>
<dbReference type="AlphaFoldDB" id="A0A7V1LLD1"/>
<keyword evidence="1 6" id="KW-0597">Phosphoprotein</keyword>
<gene>
    <name evidence="10" type="ORF">ENJ10_05640</name>
</gene>
<evidence type="ECO:0000256" key="7">
    <source>
        <dbReference type="PROSITE-ProRule" id="PRU01091"/>
    </source>
</evidence>
<name>A0A7V1LLD1_CALAY</name>
<protein>
    <submittedName>
        <fullName evidence="10">Response regulator transcription factor</fullName>
    </submittedName>
</protein>
<evidence type="ECO:0000259" key="8">
    <source>
        <dbReference type="PROSITE" id="PS50110"/>
    </source>
</evidence>
<feature type="domain" description="OmpR/PhoB-type" evidence="9">
    <location>
        <begin position="124"/>
        <end position="222"/>
    </location>
</feature>
<dbReference type="CDD" id="cd19935">
    <property type="entry name" value="REC_OmpR_CusR-like"/>
    <property type="match status" value="1"/>
</dbReference>
<evidence type="ECO:0000259" key="9">
    <source>
        <dbReference type="PROSITE" id="PS51755"/>
    </source>
</evidence>
<proteinExistence type="predicted"/>
<reference evidence="10" key="1">
    <citation type="journal article" date="2020" name="mSystems">
        <title>Genome- and Community-Level Interaction Insights into Carbon Utilization and Element Cycling Functions of Hydrothermarchaeota in Hydrothermal Sediment.</title>
        <authorList>
            <person name="Zhou Z."/>
            <person name="Liu Y."/>
            <person name="Xu W."/>
            <person name="Pan J."/>
            <person name="Luo Z.H."/>
            <person name="Li M."/>
        </authorList>
    </citation>
    <scope>NUCLEOTIDE SEQUENCE [LARGE SCALE GENOMIC DNA]</scope>
    <source>
        <strain evidence="10">HyVt-456</strain>
    </source>
</reference>
<comment type="caution">
    <text evidence="10">The sequence shown here is derived from an EMBL/GenBank/DDBJ whole genome shotgun (WGS) entry which is preliminary data.</text>
</comment>
<dbReference type="PROSITE" id="PS51755">
    <property type="entry name" value="OMPR_PHOB"/>
    <property type="match status" value="1"/>
</dbReference>
<dbReference type="SMART" id="SM00448">
    <property type="entry name" value="REC"/>
    <property type="match status" value="1"/>
</dbReference>
<evidence type="ECO:0000256" key="5">
    <source>
        <dbReference type="ARBA" id="ARBA00023163"/>
    </source>
</evidence>
<dbReference type="GO" id="GO:0005829">
    <property type="term" value="C:cytosol"/>
    <property type="evidence" value="ECO:0007669"/>
    <property type="project" value="TreeGrafter"/>
</dbReference>
<dbReference type="Proteomes" id="UP000886005">
    <property type="component" value="Unassembled WGS sequence"/>
</dbReference>
<dbReference type="SUPFAM" id="SSF52172">
    <property type="entry name" value="CheY-like"/>
    <property type="match status" value="1"/>
</dbReference>
<dbReference type="PANTHER" id="PTHR48111:SF22">
    <property type="entry name" value="REGULATOR OF RPOS"/>
    <property type="match status" value="1"/>
</dbReference>
<keyword evidence="5" id="KW-0804">Transcription</keyword>
<dbReference type="Gene3D" id="6.10.250.690">
    <property type="match status" value="1"/>
</dbReference>
<evidence type="ECO:0000313" key="10">
    <source>
        <dbReference type="EMBL" id="HED10148.1"/>
    </source>
</evidence>
<accession>A0A7V1LLD1</accession>
<dbReference type="CDD" id="cd00383">
    <property type="entry name" value="trans_reg_C"/>
    <property type="match status" value="1"/>
</dbReference>
<dbReference type="PANTHER" id="PTHR48111">
    <property type="entry name" value="REGULATOR OF RPOS"/>
    <property type="match status" value="1"/>
</dbReference>
<dbReference type="GO" id="GO:0032993">
    <property type="term" value="C:protein-DNA complex"/>
    <property type="evidence" value="ECO:0007669"/>
    <property type="project" value="TreeGrafter"/>
</dbReference>
<dbReference type="InterPro" id="IPR001867">
    <property type="entry name" value="OmpR/PhoB-type_DNA-bd"/>
</dbReference>
<dbReference type="GO" id="GO:0006355">
    <property type="term" value="P:regulation of DNA-templated transcription"/>
    <property type="evidence" value="ECO:0007669"/>
    <property type="project" value="InterPro"/>
</dbReference>
<feature type="modified residue" description="4-aspartylphosphate" evidence="6">
    <location>
        <position position="51"/>
    </location>
</feature>
<dbReference type="Gene3D" id="1.10.10.10">
    <property type="entry name" value="Winged helix-like DNA-binding domain superfamily/Winged helix DNA-binding domain"/>
    <property type="match status" value="1"/>
</dbReference>
<dbReference type="Pfam" id="PF00072">
    <property type="entry name" value="Response_reg"/>
    <property type="match status" value="1"/>
</dbReference>
<evidence type="ECO:0000256" key="1">
    <source>
        <dbReference type="ARBA" id="ARBA00022553"/>
    </source>
</evidence>
<sequence>MRVLLIEDEKNVAGFISQGLRENGYEVDVIHDGGEAARRLGGAGYDLYIIDWMLPGVDGLTLIRSLREKKPGARILMLTARDTVDDKVQGLDGGADDYLTKPFAFKELLARVRSLLRREEEKDPAPLRVDGLELDPMQRKARAGSTDIPLSNKEFDLLLYLMKNVNKIIPREQIATEVWSVDFDRGTNYIDVYINYLRKKLKEAKACPLILTVRGRGYILKPEND</sequence>